<keyword evidence="7 9" id="KW-0472">Membrane</keyword>
<feature type="transmembrane region" description="Helical" evidence="9">
    <location>
        <begin position="385"/>
        <end position="404"/>
    </location>
</feature>
<reference evidence="11" key="1">
    <citation type="submission" date="2023-10" db="EMBL/GenBank/DDBJ databases">
        <title>Chromosome-level genome of the transformable northern wattle, Acacia crassicarpa.</title>
        <authorList>
            <person name="Massaro I."/>
            <person name="Sinha N.R."/>
            <person name="Poethig S."/>
            <person name="Leichty A.R."/>
        </authorList>
    </citation>
    <scope>NUCLEOTIDE SEQUENCE</scope>
    <source>
        <strain evidence="11">Acra3RX</strain>
        <tissue evidence="11">Leaf</tissue>
    </source>
</reference>
<dbReference type="PROSITE" id="PS50297">
    <property type="entry name" value="ANK_REP_REGION"/>
    <property type="match status" value="2"/>
</dbReference>
<dbReference type="AlphaFoldDB" id="A0AAE1MLR5"/>
<sequence length="504" mass="56139">METAHHHEEDKMRVLYEASYKGCVSTLNSLLQEDPGLLYKISSQTIFIETPLHISASHGHLEFTKTLLSHKPELALERNSSQSTPLHFASAEGHIDIVKQLLEAREEACLVRDHDGRTPLHYAVIRGRRDVVLKLIRAKPESLKTLDDVGKTIFHFCVTYNQLEILKDLVKLDTHGTHELLTKGDLDGKNTILHLAITLKQVETVSYLISIPEIRSEALNFKNDMGYTAPDTVQRIPKDSKSLEIQVILMESGIKCGMKKRVNVVSIEDGRWWWQWRRKVLKIIDKWLKYNGDWVEDMRGNLSLVATVVATITFQAALNPPGSVIQQGIVTSSSGSVSNASTQPQGLLTCMPSFKDPCGDIVVDPGPCPGEAMFGYVYPVDFRNFITFNTISFVASLCVALLLVSGVPLKHRFVLWMLSIGMVITLTCLLSAYFVGVSLITPSGIYDEETVVTATMIFMGLNALVGIYMVTTFVIWVVTKLKDKFTKHRKSTGQGTGTDTTNNA</sequence>
<evidence type="ECO:0000256" key="6">
    <source>
        <dbReference type="ARBA" id="ARBA00023043"/>
    </source>
</evidence>
<evidence type="ECO:0000256" key="3">
    <source>
        <dbReference type="ARBA" id="ARBA00022692"/>
    </source>
</evidence>
<dbReference type="InterPro" id="IPR002110">
    <property type="entry name" value="Ankyrin_rpt"/>
</dbReference>
<keyword evidence="5 9" id="KW-1133">Transmembrane helix</keyword>
<comment type="subcellular location">
    <subcellularLocation>
        <location evidence="2">Cell membrane</location>
        <topology evidence="2">Peripheral membrane protein</topology>
        <orientation evidence="2">Cytoplasmic side</orientation>
    </subcellularLocation>
    <subcellularLocation>
        <location evidence="1">Membrane</location>
        <topology evidence="1">Multi-pass membrane protein</topology>
    </subcellularLocation>
</comment>
<dbReference type="SMART" id="SM00248">
    <property type="entry name" value="ANK"/>
    <property type="match status" value="6"/>
</dbReference>
<keyword evidence="6 8" id="KW-0040">ANK repeat</keyword>
<dbReference type="Gene3D" id="1.25.40.20">
    <property type="entry name" value="Ankyrin repeat-containing domain"/>
    <property type="match status" value="1"/>
</dbReference>
<feature type="domain" description="PGG" evidence="10">
    <location>
        <begin position="368"/>
        <end position="439"/>
    </location>
</feature>
<keyword evidence="12" id="KW-1185">Reference proteome</keyword>
<evidence type="ECO:0000313" key="11">
    <source>
        <dbReference type="EMBL" id="KAK4269140.1"/>
    </source>
</evidence>
<dbReference type="PROSITE" id="PS50088">
    <property type="entry name" value="ANK_REPEAT"/>
    <property type="match status" value="2"/>
</dbReference>
<evidence type="ECO:0000256" key="2">
    <source>
        <dbReference type="ARBA" id="ARBA00004413"/>
    </source>
</evidence>
<organism evidence="11 12">
    <name type="scientific">Acacia crassicarpa</name>
    <name type="common">northern wattle</name>
    <dbReference type="NCBI Taxonomy" id="499986"/>
    <lineage>
        <taxon>Eukaryota</taxon>
        <taxon>Viridiplantae</taxon>
        <taxon>Streptophyta</taxon>
        <taxon>Embryophyta</taxon>
        <taxon>Tracheophyta</taxon>
        <taxon>Spermatophyta</taxon>
        <taxon>Magnoliopsida</taxon>
        <taxon>eudicotyledons</taxon>
        <taxon>Gunneridae</taxon>
        <taxon>Pentapetalae</taxon>
        <taxon>rosids</taxon>
        <taxon>fabids</taxon>
        <taxon>Fabales</taxon>
        <taxon>Fabaceae</taxon>
        <taxon>Caesalpinioideae</taxon>
        <taxon>mimosoid clade</taxon>
        <taxon>Acacieae</taxon>
        <taxon>Acacia</taxon>
    </lineage>
</organism>
<dbReference type="Proteomes" id="UP001293593">
    <property type="component" value="Unassembled WGS sequence"/>
</dbReference>
<dbReference type="Pfam" id="PF13962">
    <property type="entry name" value="PGG"/>
    <property type="match status" value="2"/>
</dbReference>
<dbReference type="GO" id="GO:0005886">
    <property type="term" value="C:plasma membrane"/>
    <property type="evidence" value="ECO:0007669"/>
    <property type="project" value="UniProtKB-SubCell"/>
</dbReference>
<dbReference type="SUPFAM" id="SSF48403">
    <property type="entry name" value="Ankyrin repeat"/>
    <property type="match status" value="1"/>
</dbReference>
<dbReference type="EMBL" id="JAWXYG010000006">
    <property type="protein sequence ID" value="KAK4269140.1"/>
    <property type="molecule type" value="Genomic_DNA"/>
</dbReference>
<dbReference type="Pfam" id="PF12796">
    <property type="entry name" value="Ank_2"/>
    <property type="match status" value="2"/>
</dbReference>
<dbReference type="InterPro" id="IPR036770">
    <property type="entry name" value="Ankyrin_rpt-contain_sf"/>
</dbReference>
<proteinExistence type="predicted"/>
<name>A0AAE1MLR5_9FABA</name>
<comment type="caution">
    <text evidence="11">The sequence shown here is derived from an EMBL/GenBank/DDBJ whole genome shotgun (WGS) entry which is preliminary data.</text>
</comment>
<evidence type="ECO:0000256" key="9">
    <source>
        <dbReference type="SAM" id="Phobius"/>
    </source>
</evidence>
<evidence type="ECO:0000259" key="10">
    <source>
        <dbReference type="Pfam" id="PF13962"/>
    </source>
</evidence>
<dbReference type="InterPro" id="IPR026961">
    <property type="entry name" value="PGG_dom"/>
</dbReference>
<dbReference type="PANTHER" id="PTHR24186">
    <property type="entry name" value="PROTEIN PHOSPHATASE 1 REGULATORY SUBUNIT"/>
    <property type="match status" value="1"/>
</dbReference>
<accession>A0AAE1MLR5</accession>
<evidence type="ECO:0000256" key="1">
    <source>
        <dbReference type="ARBA" id="ARBA00004141"/>
    </source>
</evidence>
<feature type="repeat" description="ANK" evidence="8">
    <location>
        <begin position="115"/>
        <end position="148"/>
    </location>
</feature>
<protein>
    <recommendedName>
        <fullName evidence="10">PGG domain-containing protein</fullName>
    </recommendedName>
</protein>
<evidence type="ECO:0000256" key="7">
    <source>
        <dbReference type="ARBA" id="ARBA00023136"/>
    </source>
</evidence>
<evidence type="ECO:0000256" key="4">
    <source>
        <dbReference type="ARBA" id="ARBA00022737"/>
    </source>
</evidence>
<feature type="transmembrane region" description="Helical" evidence="9">
    <location>
        <begin position="413"/>
        <end position="436"/>
    </location>
</feature>
<evidence type="ECO:0000256" key="5">
    <source>
        <dbReference type="ARBA" id="ARBA00022989"/>
    </source>
</evidence>
<feature type="transmembrane region" description="Helical" evidence="9">
    <location>
        <begin position="456"/>
        <end position="479"/>
    </location>
</feature>
<keyword evidence="4" id="KW-0677">Repeat</keyword>
<dbReference type="PANTHER" id="PTHR24186:SF37">
    <property type="entry name" value="PGG DOMAIN-CONTAINING PROTEIN"/>
    <property type="match status" value="1"/>
</dbReference>
<gene>
    <name evidence="11" type="ORF">QN277_022334</name>
</gene>
<feature type="domain" description="PGG" evidence="10">
    <location>
        <begin position="293"/>
        <end position="328"/>
    </location>
</feature>
<keyword evidence="3 9" id="KW-0812">Transmembrane</keyword>
<feature type="repeat" description="ANK" evidence="8">
    <location>
        <begin position="81"/>
        <end position="103"/>
    </location>
</feature>
<evidence type="ECO:0000313" key="12">
    <source>
        <dbReference type="Proteomes" id="UP001293593"/>
    </source>
</evidence>
<evidence type="ECO:0000256" key="8">
    <source>
        <dbReference type="PROSITE-ProRule" id="PRU00023"/>
    </source>
</evidence>